<organism evidence="1 2">
    <name type="scientific">Morganella morganii</name>
    <name type="common">Proteus morganii</name>
    <dbReference type="NCBI Taxonomy" id="582"/>
    <lineage>
        <taxon>Bacteria</taxon>
        <taxon>Pseudomonadati</taxon>
        <taxon>Pseudomonadota</taxon>
        <taxon>Gammaproteobacteria</taxon>
        <taxon>Enterobacterales</taxon>
        <taxon>Morganellaceae</taxon>
        <taxon>Morganella</taxon>
    </lineage>
</organism>
<dbReference type="Proteomes" id="UP000650477">
    <property type="component" value="Unassembled WGS sequence"/>
</dbReference>
<sequence length="74" mass="8719">MMKFSRRKKPATCRITAKYLFARAFFKNVRPEIQIGIIAGRKQVKNYMSGTWWNKDPVITARNIHINWGVAYDD</sequence>
<evidence type="ECO:0000313" key="2">
    <source>
        <dbReference type="Proteomes" id="UP000650477"/>
    </source>
</evidence>
<evidence type="ECO:0000313" key="1">
    <source>
        <dbReference type="EMBL" id="MBE8612033.1"/>
    </source>
</evidence>
<protein>
    <submittedName>
        <fullName evidence="1">Uncharacterized protein</fullName>
    </submittedName>
</protein>
<accession>A0A8I0PTH7</accession>
<dbReference type="RefSeq" id="WP_193829599.1">
    <property type="nucleotide sequence ID" value="NZ_PKLF01000004.1"/>
</dbReference>
<gene>
    <name evidence="1" type="ORF">CYG68_06320</name>
</gene>
<comment type="caution">
    <text evidence="1">The sequence shown here is derived from an EMBL/GenBank/DDBJ whole genome shotgun (WGS) entry which is preliminary data.</text>
</comment>
<reference evidence="1" key="1">
    <citation type="submission" date="2017-12" db="EMBL/GenBank/DDBJ databases">
        <title>Genome sequencing and analysis.</title>
        <authorList>
            <person name="Huang Y.-T."/>
        </authorList>
    </citation>
    <scope>NUCLEOTIDE SEQUENCE</scope>
    <source>
        <strain evidence="1">VGH116</strain>
    </source>
</reference>
<proteinExistence type="predicted"/>
<dbReference type="EMBL" id="PKLF01000004">
    <property type="protein sequence ID" value="MBE8612033.1"/>
    <property type="molecule type" value="Genomic_DNA"/>
</dbReference>
<name>A0A8I0PTH7_MORMO</name>
<dbReference type="AlphaFoldDB" id="A0A8I0PTH7"/>